<dbReference type="Proteomes" id="UP000218711">
    <property type="component" value="Unassembled WGS sequence"/>
</dbReference>
<accession>A0A2A5STG9</accession>
<dbReference type="AlphaFoldDB" id="A0A2A5STG9"/>
<gene>
    <name evidence="1" type="ORF">RU92_GL001959</name>
</gene>
<comment type="caution">
    <text evidence="1">The sequence shown here is derived from an EMBL/GenBank/DDBJ whole genome shotgun (WGS) entry which is preliminary data.</text>
</comment>
<evidence type="ECO:0000313" key="2">
    <source>
        <dbReference type="Proteomes" id="UP000218711"/>
    </source>
</evidence>
<reference evidence="1 2" key="1">
    <citation type="submission" date="2014-12" db="EMBL/GenBank/DDBJ databases">
        <title>Draft genome sequences of 10 type strains of Lactococcus.</title>
        <authorList>
            <person name="Sun Z."/>
            <person name="Zhong Z."/>
            <person name="Liu W."/>
            <person name="Zhang W."/>
            <person name="Zhang H."/>
        </authorList>
    </citation>
    <scope>NUCLEOTIDE SEQUENCE [LARGE SCALE GENOMIC DNA]</scope>
    <source>
        <strain evidence="1 2">DSM 21502</strain>
    </source>
</reference>
<organism evidence="1 2">
    <name type="scientific">Lactococcus cremoris subsp. tructae</name>
    <dbReference type="NCBI Taxonomy" id="542833"/>
    <lineage>
        <taxon>Bacteria</taxon>
        <taxon>Bacillati</taxon>
        <taxon>Bacillota</taxon>
        <taxon>Bacilli</taxon>
        <taxon>Lactobacillales</taxon>
        <taxon>Streptococcaceae</taxon>
        <taxon>Lactococcus</taxon>
    </lineage>
</organism>
<dbReference type="EMBL" id="JXKC01000004">
    <property type="protein sequence ID" value="PCS18767.1"/>
    <property type="molecule type" value="Genomic_DNA"/>
</dbReference>
<name>A0A2A5STG9_LACLC</name>
<proteinExistence type="predicted"/>
<sequence>MLSVIYGNKKTQISSLKGRYLRVTTFVSFTDSSLCQQSPQLLLTELLGFLT</sequence>
<protein>
    <submittedName>
        <fullName evidence="1">Uncharacterized protein</fullName>
    </submittedName>
</protein>
<evidence type="ECO:0000313" key="1">
    <source>
        <dbReference type="EMBL" id="PCS18767.1"/>
    </source>
</evidence>